<protein>
    <submittedName>
        <fullName evidence="1">Uncharacterized protein</fullName>
    </submittedName>
</protein>
<name>A0ABX4H4S1_9BACT</name>
<comment type="caution">
    <text evidence="1">The sequence shown here is derived from an EMBL/GenBank/DDBJ whole genome shotgun (WGS) entry which is preliminary data.</text>
</comment>
<evidence type="ECO:0000313" key="2">
    <source>
        <dbReference type="Proteomes" id="UP000217033"/>
    </source>
</evidence>
<dbReference type="Proteomes" id="UP000217033">
    <property type="component" value="Unassembled WGS sequence"/>
</dbReference>
<dbReference type="RefSeq" id="WP_180737981.1">
    <property type="nucleotide sequence ID" value="NZ_NQMN01000002.1"/>
</dbReference>
<feature type="non-terminal residue" evidence="1">
    <location>
        <position position="104"/>
    </location>
</feature>
<dbReference type="EMBL" id="NQMN01000002">
    <property type="protein sequence ID" value="PAF54884.1"/>
    <property type="molecule type" value="Genomic_DNA"/>
</dbReference>
<organism evidence="1 2">
    <name type="scientific">Mycoplasmopsis agassizii</name>
    <dbReference type="NCBI Taxonomy" id="33922"/>
    <lineage>
        <taxon>Bacteria</taxon>
        <taxon>Bacillati</taxon>
        <taxon>Mycoplasmatota</taxon>
        <taxon>Mycoplasmoidales</taxon>
        <taxon>Metamycoplasmataceae</taxon>
        <taxon>Mycoplasmopsis</taxon>
    </lineage>
</organism>
<keyword evidence="2" id="KW-1185">Reference proteome</keyword>
<sequence>MAKVILSIANIVSTSVLPIQTVSTVQTEKANNHLQDFNFENLFKITRNGYDENLRLSRLNKSVEVLVRIKDHVDFSEYEKTRDISPITKQYILQNQNFVNSLEG</sequence>
<reference evidence="1" key="1">
    <citation type="submission" date="2017-08" db="EMBL/GenBank/DDBJ databases">
        <authorList>
            <person name="Alvarez-Ponce D."/>
            <person name="Weitzman C.L."/>
            <person name="Tillett R.L."/>
            <person name="Sandmeier F.C."/>
            <person name="Tracy C.R."/>
        </authorList>
    </citation>
    <scope>NUCLEOTIDE SEQUENCE [LARGE SCALE GENOMIC DNA]</scope>
    <source>
        <strain evidence="1">PS6</strain>
    </source>
</reference>
<evidence type="ECO:0000313" key="1">
    <source>
        <dbReference type="EMBL" id="PAF54884.1"/>
    </source>
</evidence>
<accession>A0ABX4H4S1</accession>
<proteinExistence type="predicted"/>
<gene>
    <name evidence="1" type="ORF">CJF60_04065</name>
</gene>